<feature type="domain" description="Glyoxalase-like" evidence="1">
    <location>
        <begin position="4"/>
        <end position="172"/>
    </location>
</feature>
<evidence type="ECO:0000313" key="3">
    <source>
        <dbReference type="Proteomes" id="UP001597135"/>
    </source>
</evidence>
<comment type="caution">
    <text evidence="2">The sequence shown here is derived from an EMBL/GenBank/DDBJ whole genome shotgun (WGS) entry which is preliminary data.</text>
</comment>
<protein>
    <submittedName>
        <fullName evidence="2">VOC family protein</fullName>
    </submittedName>
</protein>
<dbReference type="InterPro" id="IPR029068">
    <property type="entry name" value="Glyas_Bleomycin-R_OHBP_Dase"/>
</dbReference>
<dbReference type="Pfam" id="PF13468">
    <property type="entry name" value="Glyoxalase_3"/>
    <property type="match status" value="1"/>
</dbReference>
<reference evidence="3" key="1">
    <citation type="journal article" date="2019" name="Int. J. Syst. Evol. Microbiol.">
        <title>The Global Catalogue of Microorganisms (GCM) 10K type strain sequencing project: providing services to taxonomists for standard genome sequencing and annotation.</title>
        <authorList>
            <consortium name="The Broad Institute Genomics Platform"/>
            <consortium name="The Broad Institute Genome Sequencing Center for Infectious Disease"/>
            <person name="Wu L."/>
            <person name="Ma J."/>
        </authorList>
    </citation>
    <scope>NUCLEOTIDE SEQUENCE [LARGE SCALE GENOMIC DNA]</scope>
    <source>
        <strain evidence="3">CCUG 62953</strain>
    </source>
</reference>
<keyword evidence="3" id="KW-1185">Reference proteome</keyword>
<sequence>MLTLDHLAVLGETLEEAVGVIEATLGQPMLPGGKHAHFGTHNQVMGLADGLYLEAIATDPAAPPPETARWFGLDTFRGEARLDKWICRVPDMEAALEALPMAGRPVELSRGTLEWIMAVPEDGQLPYDGLFPALIQWLSPVPPGTTLNGSGWRLTGLEIRHPEARSLSRLLSPHLTDPRLRYVSDETPALEAVFEGASGERVL</sequence>
<proteinExistence type="predicted"/>
<name>A0ABW3ZF61_9RHOB</name>
<dbReference type="EMBL" id="JBHTMU010000006">
    <property type="protein sequence ID" value="MFD1341846.1"/>
    <property type="molecule type" value="Genomic_DNA"/>
</dbReference>
<dbReference type="Proteomes" id="UP001597135">
    <property type="component" value="Unassembled WGS sequence"/>
</dbReference>
<evidence type="ECO:0000313" key="2">
    <source>
        <dbReference type="EMBL" id="MFD1341846.1"/>
    </source>
</evidence>
<accession>A0ABW3ZF61</accession>
<gene>
    <name evidence="2" type="ORF">ACFQ4E_05380</name>
</gene>
<dbReference type="RefSeq" id="WP_386801910.1">
    <property type="nucleotide sequence ID" value="NZ_JBHTMU010000006.1"/>
</dbReference>
<evidence type="ECO:0000259" key="1">
    <source>
        <dbReference type="Pfam" id="PF13468"/>
    </source>
</evidence>
<dbReference type="Gene3D" id="3.10.180.10">
    <property type="entry name" value="2,3-Dihydroxybiphenyl 1,2-Dioxygenase, domain 1"/>
    <property type="match status" value="1"/>
</dbReference>
<dbReference type="InterPro" id="IPR025870">
    <property type="entry name" value="Glyoxalase-like_dom"/>
</dbReference>
<organism evidence="2 3">
    <name type="scientific">Litorisediminicola beolgyonensis</name>
    <dbReference type="NCBI Taxonomy" id="1173614"/>
    <lineage>
        <taxon>Bacteria</taxon>
        <taxon>Pseudomonadati</taxon>
        <taxon>Pseudomonadota</taxon>
        <taxon>Alphaproteobacteria</taxon>
        <taxon>Rhodobacterales</taxon>
        <taxon>Paracoccaceae</taxon>
        <taxon>Litorisediminicola</taxon>
    </lineage>
</organism>